<dbReference type="AlphaFoldDB" id="A0A839Y575"/>
<proteinExistence type="predicted"/>
<feature type="compositionally biased region" description="Low complexity" evidence="2">
    <location>
        <begin position="35"/>
        <end position="65"/>
    </location>
</feature>
<organism evidence="4 5">
    <name type="scientific">Modestobacter versicolor</name>
    <dbReference type="NCBI Taxonomy" id="429133"/>
    <lineage>
        <taxon>Bacteria</taxon>
        <taxon>Bacillati</taxon>
        <taxon>Actinomycetota</taxon>
        <taxon>Actinomycetes</taxon>
        <taxon>Geodermatophilales</taxon>
        <taxon>Geodermatophilaceae</taxon>
        <taxon>Modestobacter</taxon>
    </lineage>
</organism>
<evidence type="ECO:0000313" key="5">
    <source>
        <dbReference type="Proteomes" id="UP000580718"/>
    </source>
</evidence>
<evidence type="ECO:0000256" key="3">
    <source>
        <dbReference type="SAM" id="SignalP"/>
    </source>
</evidence>
<dbReference type="CDD" id="cd05829">
    <property type="entry name" value="Sortase_F"/>
    <property type="match status" value="1"/>
</dbReference>
<dbReference type="InterPro" id="IPR023365">
    <property type="entry name" value="Sortase_dom-sf"/>
</dbReference>
<keyword evidence="3" id="KW-0732">Signal</keyword>
<dbReference type="GO" id="GO:0016787">
    <property type="term" value="F:hydrolase activity"/>
    <property type="evidence" value="ECO:0007669"/>
    <property type="project" value="UniProtKB-KW"/>
</dbReference>
<dbReference type="Gene3D" id="2.40.260.10">
    <property type="entry name" value="Sortase"/>
    <property type="match status" value="1"/>
</dbReference>
<reference evidence="4 5" key="1">
    <citation type="submission" date="2020-08" db="EMBL/GenBank/DDBJ databases">
        <title>Sequencing the genomes of 1000 actinobacteria strains.</title>
        <authorList>
            <person name="Klenk H.-P."/>
        </authorList>
    </citation>
    <scope>NUCLEOTIDE SEQUENCE [LARGE SCALE GENOMIC DNA]</scope>
    <source>
        <strain evidence="4 5">DSM 16678</strain>
    </source>
</reference>
<sequence length="220" mass="21593">MRLGRVALLTGCVVLALSGCGGAAAEPASGPPAAAPSASSSTSSSTSSPAASSAPAGTTAPVAGSSSVVDPAGVPEPTAVAIPALGVRSDLLDLGLTADGSAEVPEDFDLAGWFTGGGRPGSRGPTVLLGHVDSTAGPAVFYALRDLRPGDAVEVTVADGSVARYAVTGTEQVPKDQFPTAAVFGATPADVLRLVTCTGEFDRGARSYLDNLVVTAERVG</sequence>
<evidence type="ECO:0000256" key="1">
    <source>
        <dbReference type="ARBA" id="ARBA00022801"/>
    </source>
</evidence>
<dbReference type="NCBIfam" id="NF033748">
    <property type="entry name" value="class_F_sortase"/>
    <property type="match status" value="1"/>
</dbReference>
<accession>A0A839Y575</accession>
<dbReference type="Pfam" id="PF04203">
    <property type="entry name" value="Sortase"/>
    <property type="match status" value="1"/>
</dbReference>
<gene>
    <name evidence="4" type="ORF">FHX36_004137</name>
</gene>
<dbReference type="InterPro" id="IPR042001">
    <property type="entry name" value="Sortase_F"/>
</dbReference>
<dbReference type="SUPFAM" id="SSF63817">
    <property type="entry name" value="Sortase"/>
    <property type="match status" value="1"/>
</dbReference>
<dbReference type="PROSITE" id="PS51257">
    <property type="entry name" value="PROKAR_LIPOPROTEIN"/>
    <property type="match status" value="1"/>
</dbReference>
<dbReference type="Proteomes" id="UP000580718">
    <property type="component" value="Unassembled WGS sequence"/>
</dbReference>
<feature type="signal peptide" evidence="3">
    <location>
        <begin position="1"/>
        <end position="23"/>
    </location>
</feature>
<dbReference type="RefSeq" id="WP_220036069.1">
    <property type="nucleotide sequence ID" value="NZ_JACIBU010000002.1"/>
</dbReference>
<evidence type="ECO:0000313" key="4">
    <source>
        <dbReference type="EMBL" id="MBB3678348.1"/>
    </source>
</evidence>
<dbReference type="EMBL" id="JACIBU010000002">
    <property type="protein sequence ID" value="MBB3678348.1"/>
    <property type="molecule type" value="Genomic_DNA"/>
</dbReference>
<feature type="region of interest" description="Disordered" evidence="2">
    <location>
        <begin position="25"/>
        <end position="70"/>
    </location>
</feature>
<comment type="caution">
    <text evidence="4">The sequence shown here is derived from an EMBL/GenBank/DDBJ whole genome shotgun (WGS) entry which is preliminary data.</text>
</comment>
<dbReference type="InterPro" id="IPR005754">
    <property type="entry name" value="Sortase"/>
</dbReference>
<name>A0A839Y575_9ACTN</name>
<protein>
    <recommendedName>
        <fullName evidence="6">Class F sortase</fullName>
    </recommendedName>
</protein>
<evidence type="ECO:0000256" key="2">
    <source>
        <dbReference type="SAM" id="MobiDB-lite"/>
    </source>
</evidence>
<evidence type="ECO:0008006" key="6">
    <source>
        <dbReference type="Google" id="ProtNLM"/>
    </source>
</evidence>
<feature type="chain" id="PRO_5039599242" description="Class F sortase" evidence="3">
    <location>
        <begin position="24"/>
        <end position="220"/>
    </location>
</feature>
<keyword evidence="1" id="KW-0378">Hydrolase</keyword>